<feature type="region of interest" description="Disordered" evidence="1">
    <location>
        <begin position="113"/>
        <end position="351"/>
    </location>
</feature>
<dbReference type="EMBL" id="AHKC01014287">
    <property type="protein sequence ID" value="EKF28994.1"/>
    <property type="molecule type" value="Genomic_DNA"/>
</dbReference>
<dbReference type="Proteomes" id="UP000007350">
    <property type="component" value="Unassembled WGS sequence"/>
</dbReference>
<evidence type="ECO:0000256" key="2">
    <source>
        <dbReference type="SAM" id="Phobius"/>
    </source>
</evidence>
<dbReference type="OrthoDB" id="10426144at2759"/>
<reference evidence="3 4" key="1">
    <citation type="journal article" date="2012" name="BMC Genomics">
        <title>Comparative genomic analysis of human infective Trypanosoma cruzi lineages with the bat-restricted subspecies T. cruzi marinkellei.</title>
        <authorList>
            <person name="Franzen O."/>
            <person name="Talavera-Lopez C."/>
            <person name="Ochaya S."/>
            <person name="Butler C.E."/>
            <person name="Messenger L.A."/>
            <person name="Lewis M.D."/>
            <person name="Llewellyn M.S."/>
            <person name="Marinkelle C.J."/>
            <person name="Tyler K.M."/>
            <person name="Miles M.A."/>
            <person name="Andersson B."/>
        </authorList>
    </citation>
    <scope>NUCLEOTIDE SEQUENCE [LARGE SCALE GENOMIC DNA]</scope>
    <source>
        <strain evidence="3 4">B7</strain>
    </source>
</reference>
<evidence type="ECO:0000256" key="1">
    <source>
        <dbReference type="SAM" id="MobiDB-lite"/>
    </source>
</evidence>
<feature type="compositionally biased region" description="Low complexity" evidence="1">
    <location>
        <begin position="275"/>
        <end position="293"/>
    </location>
</feature>
<gene>
    <name evidence="3" type="ORF">MOQ_007238</name>
</gene>
<feature type="compositionally biased region" description="Polar residues" evidence="1">
    <location>
        <begin position="117"/>
        <end position="132"/>
    </location>
</feature>
<sequence length="351" mass="35376">MVCVRCRCWAAAICDCAVAVRGVAAVSLLLLPLCVDGELVCAEGCRQVTGVMAMMMTGRVLLVCALCVLWCGAGGGDAWAVNSNGRPDEYYYGANSAYCKNFFSDFYSCNKRDETKTGNPTNNSVTGESGVQTEDGEKNAQLGGVDPAGNQGRELKENAPGEPGEVGNTPNSPRRAGKETTAPAALQAAGPPAPPRPPAPPAEPLPPAETTNPRETNTPDQSANTSTTTERQLAHQQQSQPPASEETTATGDSSPVPETAAASDATQNTPAGGHAEPASPSPAGQAAASGPGENSAAAGTPDGTPPSVAAATHDDNANTTDTATGEGNSTAAGMPAPLSSALPTNAQESSV</sequence>
<feature type="compositionally biased region" description="Pro residues" evidence="1">
    <location>
        <begin position="191"/>
        <end position="207"/>
    </location>
</feature>
<proteinExistence type="predicted"/>
<keyword evidence="4" id="KW-1185">Reference proteome</keyword>
<protein>
    <submittedName>
        <fullName evidence="3">Mucin-associated surface protein (MASP), putative</fullName>
    </submittedName>
</protein>
<keyword evidence="2" id="KW-0812">Transmembrane</keyword>
<organism evidence="3 4">
    <name type="scientific">Trypanosoma cruzi marinkellei</name>
    <dbReference type="NCBI Taxonomy" id="85056"/>
    <lineage>
        <taxon>Eukaryota</taxon>
        <taxon>Discoba</taxon>
        <taxon>Euglenozoa</taxon>
        <taxon>Kinetoplastea</taxon>
        <taxon>Metakinetoplastina</taxon>
        <taxon>Trypanosomatida</taxon>
        <taxon>Trypanosomatidae</taxon>
        <taxon>Trypanosoma</taxon>
        <taxon>Schizotrypanum</taxon>
    </lineage>
</organism>
<feature type="compositionally biased region" description="Polar residues" evidence="1">
    <location>
        <begin position="341"/>
        <end position="351"/>
    </location>
</feature>
<feature type="non-terminal residue" evidence="3">
    <location>
        <position position="351"/>
    </location>
</feature>
<evidence type="ECO:0000313" key="4">
    <source>
        <dbReference type="Proteomes" id="UP000007350"/>
    </source>
</evidence>
<evidence type="ECO:0000313" key="3">
    <source>
        <dbReference type="EMBL" id="EKF28994.1"/>
    </source>
</evidence>
<keyword evidence="2" id="KW-0472">Membrane</keyword>
<feature type="transmembrane region" description="Helical" evidence="2">
    <location>
        <begin position="60"/>
        <end position="81"/>
    </location>
</feature>
<feature type="compositionally biased region" description="Polar residues" evidence="1">
    <location>
        <begin position="209"/>
        <end position="253"/>
    </location>
</feature>
<comment type="caution">
    <text evidence="3">The sequence shown here is derived from an EMBL/GenBank/DDBJ whole genome shotgun (WGS) entry which is preliminary data.</text>
</comment>
<name>K2MTI4_TRYCR</name>
<accession>K2MTI4</accession>
<dbReference type="AlphaFoldDB" id="K2MTI4"/>
<keyword evidence="2" id="KW-1133">Transmembrane helix</keyword>